<organism evidence="20 21">
    <name type="scientific">Hymenoscyphus fraxineus</name>
    <dbReference type="NCBI Taxonomy" id="746836"/>
    <lineage>
        <taxon>Eukaryota</taxon>
        <taxon>Fungi</taxon>
        <taxon>Dikarya</taxon>
        <taxon>Ascomycota</taxon>
        <taxon>Pezizomycotina</taxon>
        <taxon>Leotiomycetes</taxon>
        <taxon>Helotiales</taxon>
        <taxon>Helotiaceae</taxon>
        <taxon>Hymenoscyphus</taxon>
    </lineage>
</organism>
<evidence type="ECO:0000256" key="5">
    <source>
        <dbReference type="ARBA" id="ARBA00022490"/>
    </source>
</evidence>
<evidence type="ECO:0000256" key="8">
    <source>
        <dbReference type="ARBA" id="ARBA00022729"/>
    </source>
</evidence>
<dbReference type="Pfam" id="PF00445">
    <property type="entry name" value="Ribonuclease_T2"/>
    <property type="match status" value="1"/>
</dbReference>
<keyword evidence="21" id="KW-1185">Reference proteome</keyword>
<keyword evidence="13" id="KW-0456">Lyase</keyword>
<dbReference type="AlphaFoldDB" id="A0A9N9L328"/>
<feature type="active site" evidence="16">
    <location>
        <position position="235"/>
    </location>
</feature>
<dbReference type="GO" id="GO:0005775">
    <property type="term" value="C:vacuolar lumen"/>
    <property type="evidence" value="ECO:0007669"/>
    <property type="project" value="UniProtKB-SubCell"/>
</dbReference>
<feature type="active site" evidence="16">
    <location>
        <position position="173"/>
    </location>
</feature>
<dbReference type="FunFam" id="3.90.730.10:FF:000004">
    <property type="entry name" value="Ribonuclease T2-like"/>
    <property type="match status" value="1"/>
</dbReference>
<keyword evidence="12" id="KW-0325">Glycoprotein</keyword>
<evidence type="ECO:0000256" key="10">
    <source>
        <dbReference type="ARBA" id="ARBA00022801"/>
    </source>
</evidence>
<dbReference type="InterPro" id="IPR001568">
    <property type="entry name" value="RNase_T2-like"/>
</dbReference>
<evidence type="ECO:0000256" key="9">
    <source>
        <dbReference type="ARBA" id="ARBA00022759"/>
    </source>
</evidence>
<dbReference type="PANTHER" id="PTHR11240:SF22">
    <property type="entry name" value="RIBONUCLEASE T2"/>
    <property type="match status" value="1"/>
</dbReference>
<dbReference type="GO" id="GO:0016787">
    <property type="term" value="F:hydrolase activity"/>
    <property type="evidence" value="ECO:0007669"/>
    <property type="project" value="UniProtKB-KW"/>
</dbReference>
<name>A0A9N9L328_9HELO</name>
<comment type="caution">
    <text evidence="20">The sequence shown here is derived from an EMBL/GenBank/DDBJ whole genome shotgun (WGS) entry which is preliminary data.</text>
</comment>
<dbReference type="Pfam" id="PF25488">
    <property type="entry name" value="RNaseT2L_C"/>
    <property type="match status" value="1"/>
</dbReference>
<evidence type="ECO:0000256" key="17">
    <source>
        <dbReference type="RuleBase" id="RU004328"/>
    </source>
</evidence>
<evidence type="ECO:0000256" key="6">
    <source>
        <dbReference type="ARBA" id="ARBA00022554"/>
    </source>
</evidence>
<dbReference type="OrthoDB" id="435754at2759"/>
<evidence type="ECO:0000256" key="16">
    <source>
        <dbReference type="PIRSR" id="PIRSR633697-1"/>
    </source>
</evidence>
<evidence type="ECO:0000256" key="4">
    <source>
        <dbReference type="ARBA" id="ARBA00012571"/>
    </source>
</evidence>
<dbReference type="GO" id="GO:0005576">
    <property type="term" value="C:extracellular region"/>
    <property type="evidence" value="ECO:0007669"/>
    <property type="project" value="TreeGrafter"/>
</dbReference>
<feature type="active site" evidence="16">
    <location>
        <position position="231"/>
    </location>
</feature>
<keyword evidence="6" id="KW-0926">Vacuole</keyword>
<dbReference type="InterPro" id="IPR018188">
    <property type="entry name" value="RNase_T2_His_AS_1"/>
</dbReference>
<evidence type="ECO:0000256" key="3">
    <source>
        <dbReference type="ARBA" id="ARBA00007469"/>
    </source>
</evidence>
<gene>
    <name evidence="20" type="ORF">HYFRA_00013105</name>
</gene>
<keyword evidence="8 18" id="KW-0732">Signal</keyword>
<dbReference type="InterPro" id="IPR033130">
    <property type="entry name" value="RNase_T2_His_AS_2"/>
</dbReference>
<evidence type="ECO:0000256" key="13">
    <source>
        <dbReference type="ARBA" id="ARBA00023239"/>
    </source>
</evidence>
<dbReference type="EC" id="4.6.1.19" evidence="4"/>
<reference evidence="20" key="1">
    <citation type="submission" date="2021-07" db="EMBL/GenBank/DDBJ databases">
        <authorList>
            <person name="Durling M."/>
        </authorList>
    </citation>
    <scope>NUCLEOTIDE SEQUENCE</scope>
</reference>
<accession>A0A9N9L328</accession>
<evidence type="ECO:0000256" key="14">
    <source>
        <dbReference type="ARBA" id="ARBA00025494"/>
    </source>
</evidence>
<dbReference type="PROSITE" id="PS00530">
    <property type="entry name" value="RNASE_T2_1"/>
    <property type="match status" value="1"/>
</dbReference>
<keyword evidence="7" id="KW-0540">Nuclease</keyword>
<evidence type="ECO:0000256" key="1">
    <source>
        <dbReference type="ARBA" id="ARBA00004410"/>
    </source>
</evidence>
<keyword evidence="9" id="KW-0255">Endonuclease</keyword>
<evidence type="ECO:0000313" key="21">
    <source>
        <dbReference type="Proteomes" id="UP000696280"/>
    </source>
</evidence>
<dbReference type="InterPro" id="IPR033697">
    <property type="entry name" value="Ribonuclease_T2_eukaryotic"/>
</dbReference>
<dbReference type="PROSITE" id="PS00531">
    <property type="entry name" value="RNASE_T2_2"/>
    <property type="match status" value="1"/>
</dbReference>
<dbReference type="Gene3D" id="3.90.730.10">
    <property type="entry name" value="Ribonuclease T2-like"/>
    <property type="match status" value="1"/>
</dbReference>
<evidence type="ECO:0000256" key="2">
    <source>
        <dbReference type="ARBA" id="ARBA00004496"/>
    </source>
</evidence>
<dbReference type="EMBL" id="CAJVRL010000091">
    <property type="protein sequence ID" value="CAG8959335.1"/>
    <property type="molecule type" value="Genomic_DNA"/>
</dbReference>
<evidence type="ECO:0000256" key="18">
    <source>
        <dbReference type="SAM" id="SignalP"/>
    </source>
</evidence>
<sequence>MAPLSSLLLSLVLSVPCFAACNADNCLRALRAPSRLEEAQSFCAAFTTAAVSAASAIPSFAVAGCTGNVASRVSSACTCIASSTPVTSTSSPLSTSTSTSISVTIESTSSAPTSSPTGFPSGPKACGNSELSCHNTTVAEDLCCFNAPGGQLLQTQFWDTAPSTGPNNSWTLHGLWPDRCDGTYDANCDASREYSNITQILQSYGKTDLLAYMGKYWKDYQGNDESFWEHEWDKHGTCISTLEPSCYNGYKGQEEVVDYFEKAVSLFAGLDTYTFLEAASIIPSTTATYTFTQIQDALTAAHGFPVTISCRGGALDEVWYHYNVRGNVQTGDFVPTSPDGSKSACPDTGIKYLPKYQTATPTSTTTGSIPTSTAAPYTGRGFLQAYTGGTNKGCLISAGTWYTTGTCAGYTAAASGDGFTLTSSKGPCAMIADSFSCAATNTAGEVFTNLNGSLAYAASSNFYAAAIPSGSVQQKVYTQGDTSGNDVEVSFVWQGI</sequence>
<evidence type="ECO:0000256" key="15">
    <source>
        <dbReference type="ARBA" id="ARBA00071169"/>
    </source>
</evidence>
<dbReference type="InterPro" id="IPR057328">
    <property type="entry name" value="RNaseT2L_C"/>
</dbReference>
<evidence type="ECO:0000256" key="11">
    <source>
        <dbReference type="ARBA" id="ARBA00023157"/>
    </source>
</evidence>
<evidence type="ECO:0000259" key="19">
    <source>
        <dbReference type="Pfam" id="PF25488"/>
    </source>
</evidence>
<dbReference type="InterPro" id="IPR036430">
    <property type="entry name" value="RNase_T2-like_sf"/>
</dbReference>
<dbReference type="PANTHER" id="PTHR11240">
    <property type="entry name" value="RIBONUCLEASE T2"/>
    <property type="match status" value="1"/>
</dbReference>
<evidence type="ECO:0000313" key="20">
    <source>
        <dbReference type="EMBL" id="CAG8959335.1"/>
    </source>
</evidence>
<keyword evidence="11" id="KW-1015">Disulfide bond</keyword>
<keyword evidence="5" id="KW-0963">Cytoplasm</keyword>
<feature type="chain" id="PRO_5040227887" description="Ribonuclease T2-like" evidence="18">
    <location>
        <begin position="20"/>
        <end position="496"/>
    </location>
</feature>
<dbReference type="GO" id="GO:0003723">
    <property type="term" value="F:RNA binding"/>
    <property type="evidence" value="ECO:0007669"/>
    <property type="project" value="InterPro"/>
</dbReference>
<proteinExistence type="inferred from homology"/>
<comment type="function">
    <text evidence="14">Rnase which modulates cell survival under stress conditions. Released from the vacuole to the cytoplasm during stress to promote tRNA and rRNA cleavage and to activate separately a downstream pathway that promotes cell death. Involved in cell size, vacuolar morphology and growth at high temperatures and high salt concentration.</text>
</comment>
<comment type="subcellular location">
    <subcellularLocation>
        <location evidence="2">Cytoplasm</location>
    </subcellularLocation>
    <subcellularLocation>
        <location evidence="1">Vacuole lumen</location>
    </subcellularLocation>
</comment>
<dbReference type="Proteomes" id="UP000696280">
    <property type="component" value="Unassembled WGS sequence"/>
</dbReference>
<dbReference type="CDD" id="cd01061">
    <property type="entry name" value="RNase_T2_euk"/>
    <property type="match status" value="1"/>
</dbReference>
<keyword evidence="10" id="KW-0378">Hydrolase</keyword>
<dbReference type="GO" id="GO:0033897">
    <property type="term" value="F:ribonuclease T2 activity"/>
    <property type="evidence" value="ECO:0007669"/>
    <property type="project" value="UniProtKB-EC"/>
</dbReference>
<feature type="signal peptide" evidence="18">
    <location>
        <begin position="1"/>
        <end position="19"/>
    </location>
</feature>
<feature type="domain" description="RNase T2-like C-terminal" evidence="19">
    <location>
        <begin position="376"/>
        <end position="492"/>
    </location>
</feature>
<dbReference type="GO" id="GO:0006401">
    <property type="term" value="P:RNA catabolic process"/>
    <property type="evidence" value="ECO:0007669"/>
    <property type="project" value="TreeGrafter"/>
</dbReference>
<dbReference type="SUPFAM" id="SSF55895">
    <property type="entry name" value="Ribonuclease Rh-like"/>
    <property type="match status" value="1"/>
</dbReference>
<evidence type="ECO:0000256" key="12">
    <source>
        <dbReference type="ARBA" id="ARBA00023180"/>
    </source>
</evidence>
<comment type="similarity">
    <text evidence="3 17">Belongs to the RNase T2 family.</text>
</comment>
<protein>
    <recommendedName>
        <fullName evidence="15">Ribonuclease T2-like</fullName>
        <ecNumber evidence="4">4.6.1.19</ecNumber>
    </recommendedName>
</protein>
<evidence type="ECO:0000256" key="7">
    <source>
        <dbReference type="ARBA" id="ARBA00022722"/>
    </source>
</evidence>